<feature type="non-terminal residue" evidence="1">
    <location>
        <position position="1"/>
    </location>
</feature>
<gene>
    <name evidence="1" type="ORF">S01H1_31488</name>
</gene>
<dbReference type="EMBL" id="BARS01019424">
    <property type="protein sequence ID" value="GAF90759.1"/>
    <property type="molecule type" value="Genomic_DNA"/>
</dbReference>
<proteinExistence type="predicted"/>
<dbReference type="InterPro" id="IPR029063">
    <property type="entry name" value="SAM-dependent_MTases_sf"/>
</dbReference>
<organism evidence="1">
    <name type="scientific">marine sediment metagenome</name>
    <dbReference type="NCBI Taxonomy" id="412755"/>
    <lineage>
        <taxon>unclassified sequences</taxon>
        <taxon>metagenomes</taxon>
        <taxon>ecological metagenomes</taxon>
    </lineage>
</organism>
<evidence type="ECO:0008006" key="2">
    <source>
        <dbReference type="Google" id="ProtNLM"/>
    </source>
</evidence>
<comment type="caution">
    <text evidence="1">The sequence shown here is derived from an EMBL/GenBank/DDBJ whole genome shotgun (WGS) entry which is preliminary data.</text>
</comment>
<evidence type="ECO:0000313" key="1">
    <source>
        <dbReference type="EMBL" id="GAF90759.1"/>
    </source>
</evidence>
<sequence length="138" mass="16449">TVFHEFYRILKENGQVIFLTPNLYDYVSCISCIVPNRLHKFILHTLLNRESDSVFDTYFKMNSKKDILSISKSTGFDVEHFQYLSQYPHYLMFNTILFRLGIMYDKLISKYGTLGFLRPWVLCVLKKRIQCDMDILIK</sequence>
<name>X0TC12_9ZZZZ</name>
<protein>
    <recommendedName>
        <fullName evidence="2">Methyltransferase type 11 domain-containing protein</fullName>
    </recommendedName>
</protein>
<dbReference type="Gene3D" id="3.40.50.150">
    <property type="entry name" value="Vaccinia Virus protein VP39"/>
    <property type="match status" value="1"/>
</dbReference>
<accession>X0TC12</accession>
<dbReference type="SUPFAM" id="SSF53335">
    <property type="entry name" value="S-adenosyl-L-methionine-dependent methyltransferases"/>
    <property type="match status" value="1"/>
</dbReference>
<dbReference type="AlphaFoldDB" id="X0TC12"/>
<reference evidence="1" key="1">
    <citation type="journal article" date="2014" name="Front. Microbiol.">
        <title>High frequency of phylogenetically diverse reductive dehalogenase-homologous genes in deep subseafloor sedimentary metagenomes.</title>
        <authorList>
            <person name="Kawai M."/>
            <person name="Futagami T."/>
            <person name="Toyoda A."/>
            <person name="Takaki Y."/>
            <person name="Nishi S."/>
            <person name="Hori S."/>
            <person name="Arai W."/>
            <person name="Tsubouchi T."/>
            <person name="Morono Y."/>
            <person name="Uchiyama I."/>
            <person name="Ito T."/>
            <person name="Fujiyama A."/>
            <person name="Inagaki F."/>
            <person name="Takami H."/>
        </authorList>
    </citation>
    <scope>NUCLEOTIDE SEQUENCE</scope>
    <source>
        <strain evidence="1">Expedition CK06-06</strain>
    </source>
</reference>